<dbReference type="Gene3D" id="3.30.700.10">
    <property type="entry name" value="Glycoprotein, Type 4 Pilin"/>
    <property type="match status" value="1"/>
</dbReference>
<dbReference type="KEGG" id="nbe:Back2_04080"/>
<evidence type="ECO:0000313" key="3">
    <source>
        <dbReference type="Proteomes" id="UP000271573"/>
    </source>
</evidence>
<organism evidence="2 3">
    <name type="scientific">Nocardioides baekrokdamisoli</name>
    <dbReference type="NCBI Taxonomy" id="1804624"/>
    <lineage>
        <taxon>Bacteria</taxon>
        <taxon>Bacillati</taxon>
        <taxon>Actinomycetota</taxon>
        <taxon>Actinomycetes</taxon>
        <taxon>Propionibacteriales</taxon>
        <taxon>Nocardioidaceae</taxon>
        <taxon>Nocardioides</taxon>
    </lineage>
</organism>
<dbReference type="AlphaFoldDB" id="A0A3G9IR62"/>
<evidence type="ECO:0000256" key="1">
    <source>
        <dbReference type="SAM" id="Phobius"/>
    </source>
</evidence>
<dbReference type="EMBL" id="AP019307">
    <property type="protein sequence ID" value="BBH16121.1"/>
    <property type="molecule type" value="Genomic_DNA"/>
</dbReference>
<dbReference type="Proteomes" id="UP000271573">
    <property type="component" value="Chromosome"/>
</dbReference>
<dbReference type="Pfam" id="PF07963">
    <property type="entry name" value="N_methyl"/>
    <property type="match status" value="1"/>
</dbReference>
<gene>
    <name evidence="2" type="ORF">Back2_04080</name>
</gene>
<dbReference type="OrthoDB" id="3629569at2"/>
<name>A0A3G9IR62_9ACTN</name>
<dbReference type="SUPFAM" id="SSF54523">
    <property type="entry name" value="Pili subunits"/>
    <property type="match status" value="1"/>
</dbReference>
<evidence type="ECO:0000313" key="2">
    <source>
        <dbReference type="EMBL" id="BBH16121.1"/>
    </source>
</evidence>
<dbReference type="InterPro" id="IPR045584">
    <property type="entry name" value="Pilin-like"/>
</dbReference>
<protein>
    <recommendedName>
        <fullName evidence="4">Prepilin-type N-terminal cleavage/methylation domain-containing protein</fullName>
    </recommendedName>
</protein>
<sequence>MARHVRPTDDHGETLIELLVAVVIIGIGAIAILGGFEFSIKASVLGRNQATSDAYVRTLAEKIQNTLNTSGTYKTCASATQYLTASVKSVLPTGFTATSTAAKIWNGSGWTSTCSAATDTGVQLVVLTVTSTGTGVHQANEKLTVVLRKPCNTGPYSAASKC</sequence>
<evidence type="ECO:0008006" key="4">
    <source>
        <dbReference type="Google" id="ProtNLM"/>
    </source>
</evidence>
<reference evidence="2 3" key="1">
    <citation type="submission" date="2018-11" db="EMBL/GenBank/DDBJ databases">
        <title>Complete genome sequence of Nocardioides baekrokdamisoli strain KCTC 39748.</title>
        <authorList>
            <person name="Kang S.W."/>
            <person name="Lee K.C."/>
            <person name="Kim K.K."/>
            <person name="Kim J.S."/>
            <person name="Kim D.S."/>
            <person name="Ko S.H."/>
            <person name="Yang S.H."/>
            <person name="Shin Y.K."/>
            <person name="Lee J.S."/>
        </authorList>
    </citation>
    <scope>NUCLEOTIDE SEQUENCE [LARGE SCALE GENOMIC DNA]</scope>
    <source>
        <strain evidence="2 3">KCTC 39748</strain>
    </source>
</reference>
<feature type="transmembrane region" description="Helical" evidence="1">
    <location>
        <begin position="15"/>
        <end position="36"/>
    </location>
</feature>
<accession>A0A3G9IR62</accession>
<keyword evidence="1" id="KW-0472">Membrane</keyword>
<keyword evidence="3" id="KW-1185">Reference proteome</keyword>
<keyword evidence="1" id="KW-1133">Transmembrane helix</keyword>
<keyword evidence="1" id="KW-0812">Transmembrane</keyword>
<dbReference type="InterPro" id="IPR012902">
    <property type="entry name" value="N_methyl_site"/>
</dbReference>
<proteinExistence type="predicted"/>